<gene>
    <name evidence="11" type="ORF">RG1141_CH30230</name>
</gene>
<dbReference type="AlphaFoldDB" id="A0A068TA99"/>
<dbReference type="InterPro" id="IPR000760">
    <property type="entry name" value="Inositol_monophosphatase-like"/>
</dbReference>
<evidence type="ECO:0000256" key="7">
    <source>
        <dbReference type="ARBA" id="ARBA00022801"/>
    </source>
</evidence>
<feature type="binding site" evidence="9">
    <location>
        <position position="93"/>
    </location>
    <ligand>
        <name>Mg(2+)</name>
        <dbReference type="ChEBI" id="CHEBI:18420"/>
        <label>2</label>
    </ligand>
</feature>
<evidence type="ECO:0000256" key="8">
    <source>
        <dbReference type="ARBA" id="ARBA00022842"/>
    </source>
</evidence>
<keyword evidence="7 10" id="KW-0378">Hydrolase</keyword>
<feature type="binding site" evidence="9">
    <location>
        <position position="72"/>
    </location>
    <ligand>
        <name>Mg(2+)</name>
        <dbReference type="ChEBI" id="CHEBI:18420"/>
        <label>1</label>
        <note>catalytic</note>
    </ligand>
</feature>
<dbReference type="InterPro" id="IPR020550">
    <property type="entry name" value="Inositol_monophosphatase_CS"/>
</dbReference>
<dbReference type="InterPro" id="IPR020583">
    <property type="entry name" value="Inositol_monoP_metal-BS"/>
</dbReference>
<feature type="binding site" evidence="9">
    <location>
        <position position="216"/>
    </location>
    <ligand>
        <name>Mg(2+)</name>
        <dbReference type="ChEBI" id="CHEBI:18420"/>
        <label>1</label>
        <note>catalytic</note>
    </ligand>
</feature>
<dbReference type="PANTHER" id="PTHR20854">
    <property type="entry name" value="INOSITOL MONOPHOSPHATASE"/>
    <property type="match status" value="1"/>
</dbReference>
<organism evidence="11 12">
    <name type="scientific">Neorhizobium galegae bv. officinalis bv. officinalis str. HAMBI 1141</name>
    <dbReference type="NCBI Taxonomy" id="1028801"/>
    <lineage>
        <taxon>Bacteria</taxon>
        <taxon>Pseudomonadati</taxon>
        <taxon>Pseudomonadota</taxon>
        <taxon>Alphaproteobacteria</taxon>
        <taxon>Hyphomicrobiales</taxon>
        <taxon>Rhizobiaceae</taxon>
        <taxon>Rhizobium/Agrobacterium group</taxon>
        <taxon>Neorhizobium</taxon>
    </lineage>
</organism>
<dbReference type="GO" id="GO:0007165">
    <property type="term" value="P:signal transduction"/>
    <property type="evidence" value="ECO:0007669"/>
    <property type="project" value="TreeGrafter"/>
</dbReference>
<accession>A0A068TA99</accession>
<reference evidence="12" key="1">
    <citation type="journal article" date="2014" name="BMC Genomics">
        <title>Genome sequencing of two Neorhizobium galegae strains reveals a noeT gene responsible for the unusual acetylation of the nodulation factors.</title>
        <authorList>
            <person name="Osterman J."/>
            <person name="Marsh J."/>
            <person name="Laine P.K."/>
            <person name="Zeng Z."/>
            <person name="Alatalo E."/>
            <person name="Sullivan J.T."/>
            <person name="Young J.P."/>
            <person name="Thomas-Oates J."/>
            <person name="Paulin L."/>
            <person name="Lindstrom K."/>
        </authorList>
    </citation>
    <scope>NUCLEOTIDE SEQUENCE [LARGE SCALE GENOMIC DNA]</scope>
    <source>
        <strain evidence="12">HAMBI 1141</strain>
    </source>
</reference>
<proteinExistence type="inferred from homology"/>
<dbReference type="GO" id="GO:0008934">
    <property type="term" value="F:inositol monophosphate 1-phosphatase activity"/>
    <property type="evidence" value="ECO:0007669"/>
    <property type="project" value="InterPro"/>
</dbReference>
<dbReference type="Gene3D" id="3.40.190.80">
    <property type="match status" value="1"/>
</dbReference>
<dbReference type="SUPFAM" id="SSF56655">
    <property type="entry name" value="Carbohydrate phosphatase"/>
    <property type="match status" value="1"/>
</dbReference>
<dbReference type="PATRIC" id="fig|1028801.3.peg.3077"/>
<comment type="similarity">
    <text evidence="3 10">Belongs to the inositol monophosphatase superfamily.</text>
</comment>
<evidence type="ECO:0000256" key="5">
    <source>
        <dbReference type="ARBA" id="ARBA00019784"/>
    </source>
</evidence>
<evidence type="ECO:0000256" key="4">
    <source>
        <dbReference type="ARBA" id="ARBA00013106"/>
    </source>
</evidence>
<dbReference type="PRINTS" id="PR00377">
    <property type="entry name" value="IMPHPHTASES"/>
</dbReference>
<dbReference type="GO" id="GO:0046854">
    <property type="term" value="P:phosphatidylinositol phosphate biosynthetic process"/>
    <property type="evidence" value="ECO:0007669"/>
    <property type="project" value="InterPro"/>
</dbReference>
<dbReference type="KEGG" id="ngl:RG1141_CH30230"/>
<dbReference type="Gene3D" id="3.30.540.10">
    <property type="entry name" value="Fructose-1,6-Bisphosphatase, subunit A, domain 1"/>
    <property type="match status" value="1"/>
</dbReference>
<evidence type="ECO:0000313" key="11">
    <source>
        <dbReference type="EMBL" id="CDN55358.1"/>
    </source>
</evidence>
<dbReference type="PROSITE" id="PS00629">
    <property type="entry name" value="IMP_1"/>
    <property type="match status" value="1"/>
</dbReference>
<evidence type="ECO:0000313" key="12">
    <source>
        <dbReference type="Proteomes" id="UP000028186"/>
    </source>
</evidence>
<evidence type="ECO:0000256" key="9">
    <source>
        <dbReference type="PIRSR" id="PIRSR600760-2"/>
    </source>
</evidence>
<evidence type="ECO:0000256" key="10">
    <source>
        <dbReference type="RuleBase" id="RU364068"/>
    </source>
</evidence>
<dbReference type="EC" id="3.1.3.25" evidence="4 10"/>
<sequence length="267" mass="28252">MILSTEYDRMLSLASKAAVAAGNAVIEQWEASRSQVRFKGPSDLVTGADLLSDEIIQAAITAEFPLHRILSEEDADSHGFDYSGPLWIIDPIDGTANYARGHPYFGISVAFAMDGDVLAGCVHAPALGETFTAAKGQGAFLNGRPIRASSPDSLARSIVSTGFPHEKSDPGPLLERVRIILSMCQDIRRGAAPVLDIAYVAAGRLDAHTETLFPWDVAAAGLIATEAGATRSHLAGVSENIPPDLSGNAVLFSSPAIHDEIAAHLRR</sequence>
<comment type="cofactor">
    <cofactor evidence="2 9 10">
        <name>Mg(2+)</name>
        <dbReference type="ChEBI" id="CHEBI:18420"/>
    </cofactor>
</comment>
<dbReference type="InterPro" id="IPR033942">
    <property type="entry name" value="IMPase"/>
</dbReference>
<dbReference type="RefSeq" id="WP_051899805.1">
    <property type="nucleotide sequence ID" value="NZ_HG938355.1"/>
</dbReference>
<evidence type="ECO:0000256" key="6">
    <source>
        <dbReference type="ARBA" id="ARBA00022723"/>
    </source>
</evidence>
<keyword evidence="6 9" id="KW-0479">Metal-binding</keyword>
<feature type="binding site" evidence="9">
    <location>
        <position position="90"/>
    </location>
    <ligand>
        <name>Mg(2+)</name>
        <dbReference type="ChEBI" id="CHEBI:18420"/>
        <label>2</label>
    </ligand>
</feature>
<dbReference type="EMBL" id="HG938355">
    <property type="protein sequence ID" value="CDN55358.1"/>
    <property type="molecule type" value="Genomic_DNA"/>
</dbReference>
<name>A0A068TA99_NEOGA</name>
<comment type="catalytic activity">
    <reaction evidence="1 10">
        <text>a myo-inositol phosphate + H2O = myo-inositol + phosphate</text>
        <dbReference type="Rhea" id="RHEA:24056"/>
        <dbReference type="ChEBI" id="CHEBI:15377"/>
        <dbReference type="ChEBI" id="CHEBI:17268"/>
        <dbReference type="ChEBI" id="CHEBI:43474"/>
        <dbReference type="ChEBI" id="CHEBI:84139"/>
        <dbReference type="EC" id="3.1.3.25"/>
    </reaction>
</comment>
<dbReference type="eggNOG" id="COG0483">
    <property type="taxonomic scope" value="Bacteria"/>
</dbReference>
<dbReference type="Pfam" id="PF00459">
    <property type="entry name" value="Inositol_P"/>
    <property type="match status" value="1"/>
</dbReference>
<evidence type="ECO:0000256" key="1">
    <source>
        <dbReference type="ARBA" id="ARBA00001033"/>
    </source>
</evidence>
<dbReference type="GO" id="GO:0006020">
    <property type="term" value="P:inositol metabolic process"/>
    <property type="evidence" value="ECO:0007669"/>
    <property type="project" value="TreeGrafter"/>
</dbReference>
<dbReference type="PROSITE" id="PS00630">
    <property type="entry name" value="IMP_2"/>
    <property type="match status" value="1"/>
</dbReference>
<feature type="binding site" evidence="9">
    <location>
        <position position="92"/>
    </location>
    <ligand>
        <name>Mg(2+)</name>
        <dbReference type="ChEBI" id="CHEBI:18420"/>
        <label>1</label>
        <note>catalytic</note>
    </ligand>
</feature>
<keyword evidence="8 9" id="KW-0460">Magnesium</keyword>
<dbReference type="HOGENOM" id="CLU_044118_0_2_5"/>
<dbReference type="CDD" id="cd01639">
    <property type="entry name" value="IMPase"/>
    <property type="match status" value="1"/>
</dbReference>
<dbReference type="FunFam" id="3.30.540.10:FF:000003">
    <property type="entry name" value="Inositol-1-monophosphatase"/>
    <property type="match status" value="1"/>
</dbReference>
<evidence type="ECO:0000256" key="3">
    <source>
        <dbReference type="ARBA" id="ARBA00009759"/>
    </source>
</evidence>
<dbReference type="PANTHER" id="PTHR20854:SF4">
    <property type="entry name" value="INOSITOL-1-MONOPHOSPHATASE-RELATED"/>
    <property type="match status" value="1"/>
</dbReference>
<protein>
    <recommendedName>
        <fullName evidence="5 10">Inositol-1-monophosphatase</fullName>
        <ecNumber evidence="4 10">3.1.3.25</ecNumber>
    </recommendedName>
</protein>
<evidence type="ECO:0000256" key="2">
    <source>
        <dbReference type="ARBA" id="ARBA00001946"/>
    </source>
</evidence>
<dbReference type="Proteomes" id="UP000028186">
    <property type="component" value="Chromosome I"/>
</dbReference>
<dbReference type="GO" id="GO:0046872">
    <property type="term" value="F:metal ion binding"/>
    <property type="evidence" value="ECO:0007669"/>
    <property type="project" value="UniProtKB-KW"/>
</dbReference>